<gene>
    <name evidence="3" type="ORF">CLV30_12016</name>
</gene>
<evidence type="ECO:0000259" key="2">
    <source>
        <dbReference type="Pfam" id="PF08242"/>
    </source>
</evidence>
<dbReference type="PANTHER" id="PTHR43861">
    <property type="entry name" value="TRANS-ACONITATE 2-METHYLTRANSFERASE-RELATED"/>
    <property type="match status" value="1"/>
</dbReference>
<evidence type="ECO:0000313" key="4">
    <source>
        <dbReference type="Proteomes" id="UP000243528"/>
    </source>
</evidence>
<feature type="region of interest" description="Disordered" evidence="1">
    <location>
        <begin position="1"/>
        <end position="33"/>
    </location>
</feature>
<dbReference type="Gene3D" id="3.40.50.150">
    <property type="entry name" value="Vaccinia Virus protein VP39"/>
    <property type="match status" value="1"/>
</dbReference>
<keyword evidence="3" id="KW-0808">Transferase</keyword>
<comment type="caution">
    <text evidence="3">The sequence shown here is derived from an EMBL/GenBank/DDBJ whole genome shotgun (WGS) entry which is preliminary data.</text>
</comment>
<feature type="compositionally biased region" description="Pro residues" evidence="1">
    <location>
        <begin position="10"/>
        <end position="26"/>
    </location>
</feature>
<reference evidence="3 4" key="1">
    <citation type="submission" date="2018-03" db="EMBL/GenBank/DDBJ databases">
        <title>Genomic Encyclopedia of Archaeal and Bacterial Type Strains, Phase II (KMG-II): from individual species to whole genera.</title>
        <authorList>
            <person name="Goeker M."/>
        </authorList>
    </citation>
    <scope>NUCLEOTIDE SEQUENCE [LARGE SCALE GENOMIC DNA]</scope>
    <source>
        <strain evidence="3 4">DSM 45211</strain>
    </source>
</reference>
<dbReference type="CDD" id="cd02440">
    <property type="entry name" value="AdoMet_MTases"/>
    <property type="match status" value="1"/>
</dbReference>
<dbReference type="OrthoDB" id="3382693at2"/>
<dbReference type="SUPFAM" id="SSF53335">
    <property type="entry name" value="S-adenosyl-L-methionine-dependent methyltransferases"/>
    <property type="match status" value="1"/>
</dbReference>
<dbReference type="InterPro" id="IPR029063">
    <property type="entry name" value="SAM-dependent_MTases_sf"/>
</dbReference>
<keyword evidence="4" id="KW-1185">Reference proteome</keyword>
<dbReference type="EMBL" id="PYGE01000020">
    <property type="protein sequence ID" value="PSK98230.1"/>
    <property type="molecule type" value="Genomic_DNA"/>
</dbReference>
<evidence type="ECO:0000313" key="3">
    <source>
        <dbReference type="EMBL" id="PSK98230.1"/>
    </source>
</evidence>
<name>A0A2P8DLX2_9ACTN</name>
<dbReference type="RefSeq" id="WP_106539211.1">
    <property type="nucleotide sequence ID" value="NZ_PYGE01000020.1"/>
</dbReference>
<dbReference type="InterPro" id="IPR013217">
    <property type="entry name" value="Methyltransf_12"/>
</dbReference>
<protein>
    <submittedName>
        <fullName evidence="3">Methyltransferase family protein</fullName>
    </submittedName>
</protein>
<sequence>MAAPETATPTPKPRPTPKPPHTPGPPHAGTAHAHDEDARWYADVARSLARPGDRLAVDIGCGDAGMCVALDAALPRRAFVVGVDHDGDVLDEARRHMNADGIDDGHIRLIRADLDTDLTLLPEVVRGADIIWASASIHHLADQQAAVDALSALLAPGGRLALAEGGLPGHHLPWDLGVGEPGMEARLLQAEECWFTAMRASIPGSVRMPYGWTTALRRAGLTDVESRTFTFEKPAPLCAEDLSTVLERLARRVDRTRDDATLPEQDAAAWQRLLDPADDAYLGRREDIYSLRARTVHLGYRAE</sequence>
<dbReference type="AlphaFoldDB" id="A0A2P8DLX2"/>
<dbReference type="Proteomes" id="UP000243528">
    <property type="component" value="Unassembled WGS sequence"/>
</dbReference>
<accession>A0A2P8DLX2</accession>
<dbReference type="GO" id="GO:0032259">
    <property type="term" value="P:methylation"/>
    <property type="evidence" value="ECO:0007669"/>
    <property type="project" value="UniProtKB-KW"/>
</dbReference>
<keyword evidence="3" id="KW-0489">Methyltransferase</keyword>
<feature type="domain" description="Methyltransferase type 12" evidence="2">
    <location>
        <begin position="57"/>
        <end position="160"/>
    </location>
</feature>
<evidence type="ECO:0000256" key="1">
    <source>
        <dbReference type="SAM" id="MobiDB-lite"/>
    </source>
</evidence>
<proteinExistence type="predicted"/>
<organism evidence="3 4">
    <name type="scientific">Haloactinopolyspora alba</name>
    <dbReference type="NCBI Taxonomy" id="648780"/>
    <lineage>
        <taxon>Bacteria</taxon>
        <taxon>Bacillati</taxon>
        <taxon>Actinomycetota</taxon>
        <taxon>Actinomycetes</taxon>
        <taxon>Jiangellales</taxon>
        <taxon>Jiangellaceae</taxon>
        <taxon>Haloactinopolyspora</taxon>
    </lineage>
</organism>
<dbReference type="GO" id="GO:0008168">
    <property type="term" value="F:methyltransferase activity"/>
    <property type="evidence" value="ECO:0007669"/>
    <property type="project" value="UniProtKB-KW"/>
</dbReference>
<dbReference type="PANTHER" id="PTHR43861:SF1">
    <property type="entry name" value="TRANS-ACONITATE 2-METHYLTRANSFERASE"/>
    <property type="match status" value="1"/>
</dbReference>
<dbReference type="Pfam" id="PF08242">
    <property type="entry name" value="Methyltransf_12"/>
    <property type="match status" value="1"/>
</dbReference>